<sequence length="114" mass="13648">MVDTADFCCSPNICNENQRSAREIFKKEIKERDEVSERKSKEKWPELEQMFGEEEVGKMKEINIRLIEIDNYSKGYNILNKIMKDKFIERINGKRKFYDKNKFSKCDRNIPNNG</sequence>
<reference evidence="1 2" key="1">
    <citation type="submission" date="2018-06" db="EMBL/GenBank/DDBJ databases">
        <title>Comparative genomics reveals the genomic features of Rhizophagus irregularis, R. cerebriforme, R. diaphanum and Gigaspora rosea, and their symbiotic lifestyle signature.</title>
        <authorList>
            <person name="Morin E."/>
            <person name="San Clemente H."/>
            <person name="Chen E.C.H."/>
            <person name="De La Providencia I."/>
            <person name="Hainaut M."/>
            <person name="Kuo A."/>
            <person name="Kohler A."/>
            <person name="Murat C."/>
            <person name="Tang N."/>
            <person name="Roy S."/>
            <person name="Loubradou J."/>
            <person name="Henrissat B."/>
            <person name="Grigoriev I.V."/>
            <person name="Corradi N."/>
            <person name="Roux C."/>
            <person name="Martin F.M."/>
        </authorList>
    </citation>
    <scope>NUCLEOTIDE SEQUENCE [LARGE SCALE GENOMIC DNA]</scope>
    <source>
        <strain evidence="1 2">DAOM 227022</strain>
    </source>
</reference>
<dbReference type="Proteomes" id="UP000265703">
    <property type="component" value="Unassembled WGS sequence"/>
</dbReference>
<comment type="caution">
    <text evidence="1">The sequence shown here is derived from an EMBL/GenBank/DDBJ whole genome shotgun (WGS) entry which is preliminary data.</text>
</comment>
<evidence type="ECO:0000313" key="2">
    <source>
        <dbReference type="Proteomes" id="UP000265703"/>
    </source>
</evidence>
<keyword evidence="2" id="KW-1185">Reference proteome</keyword>
<organism evidence="1 2">
    <name type="scientific">Glomus cerebriforme</name>
    <dbReference type="NCBI Taxonomy" id="658196"/>
    <lineage>
        <taxon>Eukaryota</taxon>
        <taxon>Fungi</taxon>
        <taxon>Fungi incertae sedis</taxon>
        <taxon>Mucoromycota</taxon>
        <taxon>Glomeromycotina</taxon>
        <taxon>Glomeromycetes</taxon>
        <taxon>Glomerales</taxon>
        <taxon>Glomeraceae</taxon>
        <taxon>Glomus</taxon>
    </lineage>
</organism>
<proteinExistence type="predicted"/>
<dbReference type="EMBL" id="QKYT01000864">
    <property type="protein sequence ID" value="RIA81002.1"/>
    <property type="molecule type" value="Genomic_DNA"/>
</dbReference>
<accession>A0A397S689</accession>
<evidence type="ECO:0000313" key="1">
    <source>
        <dbReference type="EMBL" id="RIA81002.1"/>
    </source>
</evidence>
<name>A0A397S689_9GLOM</name>
<gene>
    <name evidence="1" type="ORF">C1645_837708</name>
</gene>
<dbReference type="AlphaFoldDB" id="A0A397S689"/>
<protein>
    <submittedName>
        <fullName evidence="1">Uncharacterized protein</fullName>
    </submittedName>
</protein>